<dbReference type="EMBL" id="CYGV01001321">
    <property type="protein sequence ID" value="CUA72854.1"/>
    <property type="molecule type" value="Genomic_DNA"/>
</dbReference>
<accession>A0A0K6G3B6</accession>
<reference evidence="1 2" key="1">
    <citation type="submission" date="2015-07" db="EMBL/GenBank/DDBJ databases">
        <authorList>
            <person name="Noorani M."/>
        </authorList>
    </citation>
    <scope>NUCLEOTIDE SEQUENCE [LARGE SCALE GENOMIC DNA]</scope>
    <source>
        <strain evidence="1">BBA 69670</strain>
    </source>
</reference>
<gene>
    <name evidence="1" type="ORF">RSOLAG22IIIB_10365</name>
</gene>
<evidence type="ECO:0000313" key="1">
    <source>
        <dbReference type="EMBL" id="CUA72854.1"/>
    </source>
</evidence>
<dbReference type="AlphaFoldDB" id="A0A0K6G3B6"/>
<proteinExistence type="predicted"/>
<evidence type="ECO:0000313" key="2">
    <source>
        <dbReference type="Proteomes" id="UP000044841"/>
    </source>
</evidence>
<keyword evidence="2" id="KW-1185">Reference proteome</keyword>
<organism evidence="1 2">
    <name type="scientific">Rhizoctonia solani</name>
    <dbReference type="NCBI Taxonomy" id="456999"/>
    <lineage>
        <taxon>Eukaryota</taxon>
        <taxon>Fungi</taxon>
        <taxon>Dikarya</taxon>
        <taxon>Basidiomycota</taxon>
        <taxon>Agaricomycotina</taxon>
        <taxon>Agaricomycetes</taxon>
        <taxon>Cantharellales</taxon>
        <taxon>Ceratobasidiaceae</taxon>
        <taxon>Rhizoctonia</taxon>
    </lineage>
</organism>
<name>A0A0K6G3B6_9AGAM</name>
<protein>
    <submittedName>
        <fullName evidence="1">Uncharacterized protein</fullName>
    </submittedName>
</protein>
<sequence length="316" mass="35806">MFLNSIEPAIGVDTEAINYPRKLVVLFGCYGSNGLITTDQGNRPQLVHGPIELPPGFFPPGGDRELEKESPWIQTQFMQRFSENRRQVAGAVAKAYTFLSRNYRPGDHIVLAVDPVYGKSTDLHLDAVEMLVRHLYYGTCPDGLPKVQSMGKGDALERRMPIRCVLVGALSGVGSISAWSKELTFKLAPRVKQIICWDFVFESSQCCSTRFDSEGVVISREICFTKQGFNYELRRRATEHIIYHDDYNLPVMDEQALVWTHAFSSLCSETGEALSLDLRQPCGTYHHELRKYQNQWRSGDNMLVWKLSRSEDENGS</sequence>
<dbReference type="Proteomes" id="UP000044841">
    <property type="component" value="Unassembled WGS sequence"/>
</dbReference>